<accession>A0ABT7SU22</accession>
<comment type="similarity">
    <text evidence="1 4">Belongs to the HscB family.</text>
</comment>
<dbReference type="InterPro" id="IPR036869">
    <property type="entry name" value="J_dom_sf"/>
</dbReference>
<dbReference type="PANTHER" id="PTHR14021:SF15">
    <property type="entry name" value="IRON-SULFUR CLUSTER CO-CHAPERONE PROTEIN HSCB"/>
    <property type="match status" value="1"/>
</dbReference>
<dbReference type="SUPFAM" id="SSF47144">
    <property type="entry name" value="HSC20 (HSCB), C-terminal oligomerisation domain"/>
    <property type="match status" value="1"/>
</dbReference>
<comment type="subunit">
    <text evidence="4">Interacts with HscA and stimulates its ATPase activity.</text>
</comment>
<dbReference type="SUPFAM" id="SSF46565">
    <property type="entry name" value="Chaperone J-domain"/>
    <property type="match status" value="1"/>
</dbReference>
<dbReference type="NCBIfam" id="NF003449">
    <property type="entry name" value="PRK05014.1"/>
    <property type="match status" value="1"/>
</dbReference>
<protein>
    <recommendedName>
        <fullName evidence="4">Co-chaperone protein HscB homolog</fullName>
    </recommendedName>
</protein>
<sequence length="174" mass="20192">MTNYFELFGLPVTYELDLAALSQTYQELQRLTHPDRFADQGQQQQRIALQKNSLVSDGYSVLKSPARRAEHLLSLRGIELAGETQTMQDMDFLMQQMEWREMLADVTADSGEEVIEELHEIIEAQHKQLYQALQRELEQQSAQSDQAAADLLRKIKFIDKLHAEVMEKEEQFFS</sequence>
<proteinExistence type="inferred from homology"/>
<keyword evidence="5" id="KW-0175">Coiled coil</keyword>
<dbReference type="InterPro" id="IPR004640">
    <property type="entry name" value="HscB"/>
</dbReference>
<feature type="domain" description="J" evidence="6">
    <location>
        <begin position="3"/>
        <end position="75"/>
    </location>
</feature>
<dbReference type="Gene3D" id="1.20.1280.20">
    <property type="entry name" value="HscB, C-terminal domain"/>
    <property type="match status" value="1"/>
</dbReference>
<dbReference type="Pfam" id="PF07743">
    <property type="entry name" value="HSCB_C"/>
    <property type="match status" value="1"/>
</dbReference>
<keyword evidence="2 4" id="KW-0143">Chaperone</keyword>
<evidence type="ECO:0000256" key="1">
    <source>
        <dbReference type="ARBA" id="ARBA00010476"/>
    </source>
</evidence>
<dbReference type="PANTHER" id="PTHR14021">
    <property type="entry name" value="IRON-SULFUR CLUSTER CO-CHAPERONE PROTEIN HSCB"/>
    <property type="match status" value="1"/>
</dbReference>
<evidence type="ECO:0000256" key="5">
    <source>
        <dbReference type="SAM" id="Coils"/>
    </source>
</evidence>
<feature type="coiled-coil region" evidence="5">
    <location>
        <begin position="123"/>
        <end position="150"/>
    </location>
</feature>
<dbReference type="HAMAP" id="MF_00682">
    <property type="entry name" value="HscB"/>
    <property type="match status" value="1"/>
</dbReference>
<keyword evidence="8" id="KW-1185">Reference proteome</keyword>
<dbReference type="EMBL" id="JAUCBP010000002">
    <property type="protein sequence ID" value="MDM7859690.1"/>
    <property type="molecule type" value="Genomic_DNA"/>
</dbReference>
<dbReference type="Proteomes" id="UP001234343">
    <property type="component" value="Unassembled WGS sequence"/>
</dbReference>
<evidence type="ECO:0000256" key="4">
    <source>
        <dbReference type="HAMAP-Rule" id="MF_00682"/>
    </source>
</evidence>
<reference evidence="7 8" key="1">
    <citation type="submission" date="2023-06" db="EMBL/GenBank/DDBJ databases">
        <title>Alteromonas sp. ASW11-36 isolated from intertidal sand.</title>
        <authorList>
            <person name="Li Y."/>
        </authorList>
    </citation>
    <scope>NUCLEOTIDE SEQUENCE [LARGE SCALE GENOMIC DNA]</scope>
    <source>
        <strain evidence="7 8">ASW11-36</strain>
    </source>
</reference>
<evidence type="ECO:0000256" key="2">
    <source>
        <dbReference type="ARBA" id="ARBA00023186"/>
    </source>
</evidence>
<dbReference type="Gene3D" id="1.10.287.110">
    <property type="entry name" value="DnaJ domain"/>
    <property type="match status" value="1"/>
</dbReference>
<evidence type="ECO:0000313" key="8">
    <source>
        <dbReference type="Proteomes" id="UP001234343"/>
    </source>
</evidence>
<evidence type="ECO:0000256" key="3">
    <source>
        <dbReference type="ARBA" id="ARBA00025596"/>
    </source>
</evidence>
<dbReference type="PROSITE" id="PS50076">
    <property type="entry name" value="DNAJ_2"/>
    <property type="match status" value="1"/>
</dbReference>
<evidence type="ECO:0000259" key="6">
    <source>
        <dbReference type="PROSITE" id="PS50076"/>
    </source>
</evidence>
<dbReference type="SMART" id="SM00271">
    <property type="entry name" value="DnaJ"/>
    <property type="match status" value="1"/>
</dbReference>
<dbReference type="NCBIfam" id="TIGR00714">
    <property type="entry name" value="hscB"/>
    <property type="match status" value="1"/>
</dbReference>
<name>A0ABT7SU22_9ALTE</name>
<dbReference type="InterPro" id="IPR001623">
    <property type="entry name" value="DnaJ_domain"/>
</dbReference>
<dbReference type="RefSeq" id="WP_289363775.1">
    <property type="nucleotide sequence ID" value="NZ_JAUCBP010000002.1"/>
</dbReference>
<organism evidence="7 8">
    <name type="scientific">Alteromonas arenosi</name>
    <dbReference type="NCBI Taxonomy" id="3055817"/>
    <lineage>
        <taxon>Bacteria</taxon>
        <taxon>Pseudomonadati</taxon>
        <taxon>Pseudomonadota</taxon>
        <taxon>Gammaproteobacteria</taxon>
        <taxon>Alteromonadales</taxon>
        <taxon>Alteromonadaceae</taxon>
        <taxon>Alteromonas/Salinimonas group</taxon>
        <taxon>Alteromonas</taxon>
    </lineage>
</organism>
<dbReference type="InterPro" id="IPR009073">
    <property type="entry name" value="HscB_oligo_C"/>
</dbReference>
<gene>
    <name evidence="4 7" type="primary">hscB</name>
    <name evidence="7" type="ORF">QTP81_03585</name>
</gene>
<comment type="caution">
    <text evidence="7">The sequence shown here is derived from an EMBL/GenBank/DDBJ whole genome shotgun (WGS) entry which is preliminary data.</text>
</comment>
<evidence type="ECO:0000313" key="7">
    <source>
        <dbReference type="EMBL" id="MDM7859690.1"/>
    </source>
</evidence>
<comment type="function">
    <text evidence="3 4">Co-chaperone involved in the maturation of iron-sulfur cluster-containing proteins. Seems to help targeting proteins to be folded toward HscA.</text>
</comment>
<dbReference type="InterPro" id="IPR036386">
    <property type="entry name" value="HscB_C_sf"/>
</dbReference>